<dbReference type="InterPro" id="IPR029055">
    <property type="entry name" value="Ntn_hydrolases_N"/>
</dbReference>
<protein>
    <submittedName>
        <fullName evidence="1">Uncharacterized protein</fullName>
    </submittedName>
</protein>
<organism evidence="1 2">
    <name type="scientific">Staphylothermus hellenicus (strain DSM 12710 / JCM 10830 / BK20S6-10-b1 / P8)</name>
    <dbReference type="NCBI Taxonomy" id="591019"/>
    <lineage>
        <taxon>Archaea</taxon>
        <taxon>Thermoproteota</taxon>
        <taxon>Thermoprotei</taxon>
        <taxon>Desulfurococcales</taxon>
        <taxon>Desulfurococcaceae</taxon>
        <taxon>Staphylothermus</taxon>
    </lineage>
</organism>
<dbReference type="HOGENOM" id="CLU_068244_1_0_2"/>
<dbReference type="Gene3D" id="3.60.20.10">
    <property type="entry name" value="Glutamine Phosphoribosylpyrophosphate, subunit 1, domain 1"/>
    <property type="match status" value="1"/>
</dbReference>
<keyword evidence="2" id="KW-1185">Reference proteome</keyword>
<reference evidence="2" key="1">
    <citation type="submission" date="2010-05" db="EMBL/GenBank/DDBJ databases">
        <title>Complete sequence of Staphylothermus hellenicus DSM 12710.</title>
        <authorList>
            <consortium name="US DOE Joint Genome Institute"/>
            <person name="Lucas S."/>
            <person name="Copeland A."/>
            <person name="Lapidus A."/>
            <person name="Cheng J.-F."/>
            <person name="Bruce D."/>
            <person name="Goodwin L."/>
            <person name="Pitluck S."/>
            <person name="Davenport K."/>
            <person name="Detter J.C."/>
            <person name="Han C."/>
            <person name="Tapia R."/>
            <person name="Larimer F."/>
            <person name="Land M."/>
            <person name="Hauser L."/>
            <person name="Kyrpides N."/>
            <person name="Mikhailova N."/>
            <person name="Anderson I.J."/>
            <person name="Woyke T."/>
        </authorList>
    </citation>
    <scope>NUCLEOTIDE SEQUENCE [LARGE SCALE GENOMIC DNA]</scope>
    <source>
        <strain evidence="2">DSM 12710 / JCM 10830 / BK20S6-10-b1 / P8</strain>
    </source>
</reference>
<reference evidence="1 2" key="2">
    <citation type="journal article" date="2011" name="Stand. Genomic Sci.">
        <title>Complete genome sequence of Staphylothermus hellenicus P8.</title>
        <authorList>
            <person name="Anderson I."/>
            <person name="Wirth R."/>
            <person name="Lucas S."/>
            <person name="Copeland A."/>
            <person name="Lapidus A."/>
            <person name="Cheng J.F."/>
            <person name="Goodwin L."/>
            <person name="Pitluck S."/>
            <person name="Davenport K."/>
            <person name="Detter J.C."/>
            <person name="Han C."/>
            <person name="Tapia R."/>
            <person name="Land M."/>
            <person name="Hauser L."/>
            <person name="Pati A."/>
            <person name="Mikhailova N."/>
            <person name="Woyke T."/>
            <person name="Klenk H.P."/>
            <person name="Kyrpides N."/>
            <person name="Ivanova N."/>
        </authorList>
    </citation>
    <scope>NUCLEOTIDE SEQUENCE [LARGE SCALE GENOMIC DNA]</scope>
    <source>
        <strain evidence="2">DSM 12710 / JCM 10830 / BK20S6-10-b1 / P8</strain>
    </source>
</reference>
<dbReference type="InterPro" id="IPR010430">
    <property type="entry name" value="DUF1028"/>
</dbReference>
<dbReference type="PANTHER" id="PTHR39328:SF1">
    <property type="entry name" value="BLL2871 PROTEIN"/>
    <property type="match status" value="1"/>
</dbReference>
<dbReference type="SUPFAM" id="SSF56235">
    <property type="entry name" value="N-terminal nucleophile aminohydrolases (Ntn hydrolases)"/>
    <property type="match status" value="1"/>
</dbReference>
<dbReference type="PANTHER" id="PTHR39328">
    <property type="entry name" value="BLL2871 PROTEIN"/>
    <property type="match status" value="1"/>
</dbReference>
<evidence type="ECO:0000313" key="2">
    <source>
        <dbReference type="Proteomes" id="UP000002573"/>
    </source>
</evidence>
<name>D7DCD7_STAHD</name>
<accession>D7DCD7</accession>
<sequence length="203" mass="22188">MIGFDPKNNILGVGVVSGSIAVGSRVPWAKCLVGGVATQAYTNPSLGPIILDLLEKGYSVEDALMKALMNDPRREYRQVAVLSWNSSYSFYNGKNIPEKHSGYGTGNCVSIANLVVSENIPYEMCTTFIDNLDQGVPIALLHALEKGHSIGGDRRGDRSAAILVVGKTDYGKLYDRIVDLRIDYSHNPVEDLAKLYMLYSKNT</sequence>
<evidence type="ECO:0000313" key="1">
    <source>
        <dbReference type="EMBL" id="ADI31834.1"/>
    </source>
</evidence>
<dbReference type="EMBL" id="CP002051">
    <property type="protein sequence ID" value="ADI31834.1"/>
    <property type="molecule type" value="Genomic_DNA"/>
</dbReference>
<dbReference type="Proteomes" id="UP000002573">
    <property type="component" value="Chromosome"/>
</dbReference>
<dbReference type="AlphaFoldDB" id="D7DCD7"/>
<gene>
    <name evidence="1" type="ordered locus">Shell_0713</name>
</gene>
<proteinExistence type="predicted"/>
<dbReference type="eggNOG" id="arCOG04204">
    <property type="taxonomic scope" value="Archaea"/>
</dbReference>
<dbReference type="KEGG" id="shc:Shell_0713"/>
<dbReference type="Pfam" id="PF06267">
    <property type="entry name" value="DUF1028"/>
    <property type="match status" value="1"/>
</dbReference>